<keyword evidence="2" id="KW-0732">Signal</keyword>
<feature type="compositionally biased region" description="Low complexity" evidence="1">
    <location>
        <begin position="77"/>
        <end position="105"/>
    </location>
</feature>
<dbReference type="AlphaFoldDB" id="R8BWD0"/>
<evidence type="ECO:0000313" key="3">
    <source>
        <dbReference type="EMBL" id="EOO03647.1"/>
    </source>
</evidence>
<dbReference type="OrthoDB" id="5242803at2759"/>
<reference evidence="4" key="1">
    <citation type="journal article" date="2013" name="Genome Announc.">
        <title>Draft genome sequence of the ascomycete Phaeoacremonium aleophilum strain UCR-PA7, a causal agent of the esca disease complex in grapevines.</title>
        <authorList>
            <person name="Blanco-Ulate B."/>
            <person name="Rolshausen P."/>
            <person name="Cantu D."/>
        </authorList>
    </citation>
    <scope>NUCLEOTIDE SEQUENCE [LARGE SCALE GENOMIC DNA]</scope>
    <source>
        <strain evidence="4">UCR-PA7</strain>
    </source>
</reference>
<keyword evidence="4" id="KW-1185">Reference proteome</keyword>
<gene>
    <name evidence="3" type="ORF">UCRPA7_835</name>
</gene>
<name>R8BWD0_PHAM7</name>
<dbReference type="GeneID" id="19329191"/>
<feature type="region of interest" description="Disordered" evidence="1">
    <location>
        <begin position="76"/>
        <end position="105"/>
    </location>
</feature>
<sequence>MRWPFYFLSSLSLVAGIFATARTYEISQVDSGVYTFDTFCAQLLAILEQNIGIVAANVLPMGPLFSSRARRLDRSPRLLSRTGSNGARSARYSTDDSSSSINMKRSSMLVIEGPRRVSFDERSTGQGWQGSTDNARSPSRGSNRSSTEWPKGIIKTVSVHVVEEDITDYERELAASRASGHTVEMDWEAMLRSGPAR</sequence>
<evidence type="ECO:0000256" key="1">
    <source>
        <dbReference type="SAM" id="MobiDB-lite"/>
    </source>
</evidence>
<dbReference type="RefSeq" id="XP_007911617.1">
    <property type="nucleotide sequence ID" value="XM_007913426.1"/>
</dbReference>
<organism evidence="3 4">
    <name type="scientific">Phaeoacremonium minimum (strain UCR-PA7)</name>
    <name type="common">Esca disease fungus</name>
    <name type="synonym">Togninia minima</name>
    <dbReference type="NCBI Taxonomy" id="1286976"/>
    <lineage>
        <taxon>Eukaryota</taxon>
        <taxon>Fungi</taxon>
        <taxon>Dikarya</taxon>
        <taxon>Ascomycota</taxon>
        <taxon>Pezizomycotina</taxon>
        <taxon>Sordariomycetes</taxon>
        <taxon>Sordariomycetidae</taxon>
        <taxon>Togniniales</taxon>
        <taxon>Togniniaceae</taxon>
        <taxon>Phaeoacremonium</taxon>
    </lineage>
</organism>
<dbReference type="KEGG" id="tmn:UCRPA7_835"/>
<dbReference type="EMBL" id="KB932817">
    <property type="protein sequence ID" value="EOO03647.1"/>
    <property type="molecule type" value="Genomic_DNA"/>
</dbReference>
<feature type="signal peptide" evidence="2">
    <location>
        <begin position="1"/>
        <end position="19"/>
    </location>
</feature>
<dbReference type="Proteomes" id="UP000014074">
    <property type="component" value="Unassembled WGS sequence"/>
</dbReference>
<evidence type="ECO:0000256" key="2">
    <source>
        <dbReference type="SAM" id="SignalP"/>
    </source>
</evidence>
<evidence type="ECO:0000313" key="4">
    <source>
        <dbReference type="Proteomes" id="UP000014074"/>
    </source>
</evidence>
<dbReference type="HOGENOM" id="CLU_1385044_0_0_1"/>
<protein>
    <submittedName>
        <fullName evidence="3">Uncharacterized protein</fullName>
    </submittedName>
</protein>
<accession>R8BWD0</accession>
<dbReference type="eggNOG" id="ENOG502TG1H">
    <property type="taxonomic scope" value="Eukaryota"/>
</dbReference>
<proteinExistence type="predicted"/>
<feature type="compositionally biased region" description="Polar residues" evidence="1">
    <location>
        <begin position="124"/>
        <end position="148"/>
    </location>
</feature>
<feature type="chain" id="PRO_5004463112" evidence="2">
    <location>
        <begin position="20"/>
        <end position="197"/>
    </location>
</feature>
<feature type="region of interest" description="Disordered" evidence="1">
    <location>
        <begin position="120"/>
        <end position="149"/>
    </location>
</feature>